<dbReference type="Pfam" id="PF13442">
    <property type="entry name" value="Cytochrome_CBB3"/>
    <property type="match status" value="1"/>
</dbReference>
<dbReference type="InterPro" id="IPR036909">
    <property type="entry name" value="Cyt_c-like_dom_sf"/>
</dbReference>
<comment type="caution">
    <text evidence="7">The sequence shown here is derived from an EMBL/GenBank/DDBJ whole genome shotgun (WGS) entry which is preliminary data.</text>
</comment>
<dbReference type="OrthoDB" id="7873796at2"/>
<evidence type="ECO:0000256" key="1">
    <source>
        <dbReference type="ARBA" id="ARBA00022617"/>
    </source>
</evidence>
<feature type="domain" description="Cytochrome c" evidence="6">
    <location>
        <begin position="30"/>
        <end position="110"/>
    </location>
</feature>
<evidence type="ECO:0000256" key="3">
    <source>
        <dbReference type="ARBA" id="ARBA00023004"/>
    </source>
</evidence>
<name>A0A4V2WM59_9PROT</name>
<evidence type="ECO:0000256" key="2">
    <source>
        <dbReference type="ARBA" id="ARBA00022723"/>
    </source>
</evidence>
<dbReference type="SUPFAM" id="SSF46626">
    <property type="entry name" value="Cytochrome c"/>
    <property type="match status" value="1"/>
</dbReference>
<dbReference type="GO" id="GO:0020037">
    <property type="term" value="F:heme binding"/>
    <property type="evidence" value="ECO:0007669"/>
    <property type="project" value="InterPro"/>
</dbReference>
<dbReference type="RefSeq" id="WP_132283562.1">
    <property type="nucleotide sequence ID" value="NZ_SKBM01000001.1"/>
</dbReference>
<dbReference type="GO" id="GO:0046872">
    <property type="term" value="F:metal ion binding"/>
    <property type="evidence" value="ECO:0007669"/>
    <property type="project" value="UniProtKB-KW"/>
</dbReference>
<evidence type="ECO:0000313" key="8">
    <source>
        <dbReference type="Proteomes" id="UP000295023"/>
    </source>
</evidence>
<dbReference type="EMBL" id="SKBM01000001">
    <property type="protein sequence ID" value="TCZ66590.1"/>
    <property type="molecule type" value="Genomic_DNA"/>
</dbReference>
<organism evidence="7 8">
    <name type="scientific">Roseicella aquatilis</name>
    <dbReference type="NCBI Taxonomy" id="2527868"/>
    <lineage>
        <taxon>Bacteria</taxon>
        <taxon>Pseudomonadati</taxon>
        <taxon>Pseudomonadota</taxon>
        <taxon>Alphaproteobacteria</taxon>
        <taxon>Acetobacterales</taxon>
        <taxon>Roseomonadaceae</taxon>
        <taxon>Roseicella</taxon>
    </lineage>
</organism>
<gene>
    <name evidence="7" type="ORF">EXY23_00280</name>
</gene>
<keyword evidence="2 4" id="KW-0479">Metal-binding</keyword>
<accession>A0A4V2WM59</accession>
<proteinExistence type="predicted"/>
<sequence length="112" mass="12074">MRWIFTSLAALALVIPGAALAQASGGVQAERLAYGRVVAENWCANCHLVGPQARGPVGDAAPPFVEVARMPSATEMSLRAFLQTPHARMPDYRLSQRELDGVVAYILSLRAR</sequence>
<evidence type="ECO:0000256" key="4">
    <source>
        <dbReference type="PROSITE-ProRule" id="PRU00433"/>
    </source>
</evidence>
<dbReference type="GO" id="GO:0009055">
    <property type="term" value="F:electron transfer activity"/>
    <property type="evidence" value="ECO:0007669"/>
    <property type="project" value="InterPro"/>
</dbReference>
<feature type="signal peptide" evidence="5">
    <location>
        <begin position="1"/>
        <end position="21"/>
    </location>
</feature>
<protein>
    <submittedName>
        <fullName evidence="7">Cytochrome c</fullName>
    </submittedName>
</protein>
<dbReference type="Gene3D" id="1.10.760.10">
    <property type="entry name" value="Cytochrome c-like domain"/>
    <property type="match status" value="1"/>
</dbReference>
<feature type="chain" id="PRO_5020722014" evidence="5">
    <location>
        <begin position="22"/>
        <end position="112"/>
    </location>
</feature>
<dbReference type="Proteomes" id="UP000295023">
    <property type="component" value="Unassembled WGS sequence"/>
</dbReference>
<keyword evidence="5" id="KW-0732">Signal</keyword>
<keyword evidence="8" id="KW-1185">Reference proteome</keyword>
<dbReference type="PROSITE" id="PS51007">
    <property type="entry name" value="CYTC"/>
    <property type="match status" value="1"/>
</dbReference>
<evidence type="ECO:0000259" key="6">
    <source>
        <dbReference type="PROSITE" id="PS51007"/>
    </source>
</evidence>
<dbReference type="InterPro" id="IPR009056">
    <property type="entry name" value="Cyt_c-like_dom"/>
</dbReference>
<dbReference type="AlphaFoldDB" id="A0A4V2WM59"/>
<evidence type="ECO:0000313" key="7">
    <source>
        <dbReference type="EMBL" id="TCZ66590.1"/>
    </source>
</evidence>
<keyword evidence="1 4" id="KW-0349">Heme</keyword>
<evidence type="ECO:0000256" key="5">
    <source>
        <dbReference type="SAM" id="SignalP"/>
    </source>
</evidence>
<keyword evidence="3 4" id="KW-0408">Iron</keyword>
<reference evidence="7 8" key="1">
    <citation type="submission" date="2019-03" db="EMBL/GenBank/DDBJ databases">
        <title>Paracraurococcus aquatilis NE82 genome sequence.</title>
        <authorList>
            <person name="Zhao Y."/>
            <person name="Du Z."/>
        </authorList>
    </citation>
    <scope>NUCLEOTIDE SEQUENCE [LARGE SCALE GENOMIC DNA]</scope>
    <source>
        <strain evidence="7 8">NE82</strain>
    </source>
</reference>